<evidence type="ECO:0000313" key="5">
    <source>
        <dbReference type="Proteomes" id="UP001159641"/>
    </source>
</evidence>
<evidence type="ECO:0000256" key="1">
    <source>
        <dbReference type="ARBA" id="ARBA00022737"/>
    </source>
</evidence>
<dbReference type="AlphaFoldDB" id="A0AB34H3E8"/>
<reference evidence="4 5" key="1">
    <citation type="submission" date="2022-11" db="EMBL/GenBank/DDBJ databases">
        <title>Whole genome sequence of Eschrichtius robustus ER-17-0199.</title>
        <authorList>
            <person name="Bruniche-Olsen A."/>
            <person name="Black A.N."/>
            <person name="Fields C.J."/>
            <person name="Walden K."/>
            <person name="Dewoody J.A."/>
        </authorList>
    </citation>
    <scope>NUCLEOTIDE SEQUENCE [LARGE SCALE GENOMIC DNA]</scope>
    <source>
        <strain evidence="4">ER-17-0199</strain>
        <tissue evidence="4">Blubber</tissue>
    </source>
</reference>
<dbReference type="Pfam" id="PF12569">
    <property type="entry name" value="NatA_aux_su"/>
    <property type="match status" value="1"/>
</dbReference>
<keyword evidence="1" id="KW-0677">Repeat</keyword>
<dbReference type="EMBL" id="JAIQCJ010002014">
    <property type="protein sequence ID" value="KAJ8785425.1"/>
    <property type="molecule type" value="Genomic_DNA"/>
</dbReference>
<dbReference type="Gene3D" id="1.25.40.1040">
    <property type="match status" value="1"/>
</dbReference>
<organism evidence="4 5">
    <name type="scientific">Eschrichtius robustus</name>
    <name type="common">California gray whale</name>
    <name type="synonym">Eschrichtius gibbosus</name>
    <dbReference type="NCBI Taxonomy" id="9764"/>
    <lineage>
        <taxon>Eukaryota</taxon>
        <taxon>Metazoa</taxon>
        <taxon>Chordata</taxon>
        <taxon>Craniata</taxon>
        <taxon>Vertebrata</taxon>
        <taxon>Euteleostomi</taxon>
        <taxon>Mammalia</taxon>
        <taxon>Eutheria</taxon>
        <taxon>Laurasiatheria</taxon>
        <taxon>Artiodactyla</taxon>
        <taxon>Whippomorpha</taxon>
        <taxon>Cetacea</taxon>
        <taxon>Mysticeti</taxon>
        <taxon>Eschrichtiidae</taxon>
        <taxon>Eschrichtius</taxon>
    </lineage>
</organism>
<keyword evidence="5" id="KW-1185">Reference proteome</keyword>
<sequence>MIAENGETEPPTTLLWVQYFLAQHFDKLGQYSLALDYINAAIASTPTLIELFYMKAKIYKEGTSAVENLNEMQCMWFQTECISAYQRLGRYGDALKKCHEVERHFFEITDDQFDFHTYCMRKMTLRAYIDLLRLEDILRRHAFYFKAARSAIEIYLKLYDNPLTNESKQQEINSENLSAKELKKMLSKQRRAQKKAKLEEEKKHVERERQQKNQKKKRDEEEEETSGLKEELIPEKLERIENPLEEAIKFLIPLKNLVADNIDTHLLAFEIYFRKGKFLLMLQSVKRAFAINRNNPWLHECLIKFSKSGAKMMYFLDKSRQEKAIAIATRLDETIKDKNVKTLIKVSEALLDGSFGNCNSQYEEYRMACHNLLPFTSAFLPAASEVGSHSAALNHTANCDVLASEI</sequence>
<feature type="region of interest" description="Disordered" evidence="3">
    <location>
        <begin position="193"/>
        <end position="228"/>
    </location>
</feature>
<name>A0AB34H3E8_ESCRO</name>
<dbReference type="PANTHER" id="PTHR22767:SF5">
    <property type="entry name" value="N-ALPHA-ACETYLTRANSFERASE 16, NATA AUXILIARY SUBUNIT"/>
    <property type="match status" value="1"/>
</dbReference>
<evidence type="ECO:0000313" key="4">
    <source>
        <dbReference type="EMBL" id="KAJ8785425.1"/>
    </source>
</evidence>
<dbReference type="Proteomes" id="UP001159641">
    <property type="component" value="Unassembled WGS sequence"/>
</dbReference>
<protein>
    <recommendedName>
        <fullName evidence="6">N-alpha-acetyltransferase 16, NatA auxiliary subunit</fullName>
    </recommendedName>
</protein>
<dbReference type="PANTHER" id="PTHR22767">
    <property type="entry name" value="N-TERMINAL ACETYLTRANSFERASE-RELATED"/>
    <property type="match status" value="1"/>
</dbReference>
<dbReference type="FunFam" id="1.25.40.1010:FF:000001">
    <property type="entry name" value="N-alpha-acetyltransferase 15, NatA auxiliary subunit"/>
    <property type="match status" value="1"/>
</dbReference>
<feature type="compositionally biased region" description="Basic and acidic residues" evidence="3">
    <location>
        <begin position="196"/>
        <end position="211"/>
    </location>
</feature>
<dbReference type="InterPro" id="IPR021183">
    <property type="entry name" value="NatA_aux_su"/>
</dbReference>
<evidence type="ECO:0000256" key="2">
    <source>
        <dbReference type="ARBA" id="ARBA00022803"/>
    </source>
</evidence>
<comment type="caution">
    <text evidence="4">The sequence shown here is derived from an EMBL/GenBank/DDBJ whole genome shotgun (WGS) entry which is preliminary data.</text>
</comment>
<dbReference type="SUPFAM" id="SSF48452">
    <property type="entry name" value="TPR-like"/>
    <property type="match status" value="1"/>
</dbReference>
<evidence type="ECO:0000256" key="3">
    <source>
        <dbReference type="SAM" id="MobiDB-lite"/>
    </source>
</evidence>
<accession>A0AB34H3E8</accession>
<evidence type="ECO:0008006" key="6">
    <source>
        <dbReference type="Google" id="ProtNLM"/>
    </source>
</evidence>
<proteinExistence type="predicted"/>
<dbReference type="InterPro" id="IPR011990">
    <property type="entry name" value="TPR-like_helical_dom_sf"/>
</dbReference>
<dbReference type="Gene3D" id="1.25.40.1010">
    <property type="match status" value="1"/>
</dbReference>
<dbReference type="GO" id="GO:0031415">
    <property type="term" value="C:NatA complex"/>
    <property type="evidence" value="ECO:0007669"/>
    <property type="project" value="TreeGrafter"/>
</dbReference>
<gene>
    <name evidence="4" type="ORF">J1605_007022</name>
</gene>
<keyword evidence="2" id="KW-0802">TPR repeat</keyword>